<feature type="compositionally biased region" description="Low complexity" evidence="13">
    <location>
        <begin position="563"/>
        <end position="580"/>
    </location>
</feature>
<evidence type="ECO:0000256" key="3">
    <source>
        <dbReference type="ARBA" id="ARBA00022723"/>
    </source>
</evidence>
<accession>A0A2K5DN48</accession>
<evidence type="ECO:0000256" key="9">
    <source>
        <dbReference type="ARBA" id="ARBA00023163"/>
    </source>
</evidence>
<dbReference type="PROSITE" id="PS51802">
    <property type="entry name" value="ZF_CCHHC"/>
    <property type="match status" value="7"/>
</dbReference>
<gene>
    <name evidence="15" type="primary">MYT1</name>
</gene>
<comment type="subcellular location">
    <subcellularLocation>
        <location evidence="1">Nucleus</location>
    </subcellularLocation>
</comment>
<dbReference type="GO" id="GO:0005654">
    <property type="term" value="C:nucleoplasm"/>
    <property type="evidence" value="ECO:0007669"/>
    <property type="project" value="Ensembl"/>
</dbReference>
<dbReference type="PANTHER" id="PTHR10816:SF10">
    <property type="entry name" value="MYELIN TRANSCRIPTION FACTOR 1"/>
    <property type="match status" value="1"/>
</dbReference>
<evidence type="ECO:0000256" key="8">
    <source>
        <dbReference type="ARBA" id="ARBA00023125"/>
    </source>
</evidence>
<protein>
    <submittedName>
        <fullName evidence="15">Myelin transcription factor 1</fullName>
    </submittedName>
</protein>
<proteinExistence type="inferred from homology"/>
<evidence type="ECO:0000313" key="16">
    <source>
        <dbReference type="Proteomes" id="UP000233020"/>
    </source>
</evidence>
<dbReference type="InterPro" id="IPR036060">
    <property type="entry name" value="Znf_C2H2C_sf"/>
</dbReference>
<dbReference type="Pfam" id="PF08474">
    <property type="entry name" value="MYT1"/>
    <property type="match status" value="1"/>
</dbReference>
<feature type="compositionally biased region" description="Basic and acidic residues" evidence="13">
    <location>
        <begin position="109"/>
        <end position="118"/>
    </location>
</feature>
<evidence type="ECO:0000256" key="11">
    <source>
        <dbReference type="PROSITE-ProRule" id="PRU01143"/>
    </source>
</evidence>
<dbReference type="InterPro" id="IPR002515">
    <property type="entry name" value="Znf_C2H2C"/>
</dbReference>
<keyword evidence="8" id="KW-0238">DNA-binding</keyword>
<feature type="region of interest" description="Disordered" evidence="13">
    <location>
        <begin position="636"/>
        <end position="741"/>
    </location>
</feature>
<keyword evidence="3" id="KW-0479">Metal-binding</keyword>
<dbReference type="Pfam" id="PF01530">
    <property type="entry name" value="zf-C2HC"/>
    <property type="match status" value="7"/>
</dbReference>
<dbReference type="FunFam" id="4.10.320.30:FF:000001">
    <property type="entry name" value="Myelin transcription factor 1-like, a"/>
    <property type="match status" value="7"/>
</dbReference>
<evidence type="ECO:0000313" key="15">
    <source>
        <dbReference type="Ensembl" id="ENSANAP00000022287.1"/>
    </source>
</evidence>
<reference evidence="15" key="2">
    <citation type="submission" date="2025-09" db="UniProtKB">
        <authorList>
            <consortium name="Ensembl"/>
        </authorList>
    </citation>
    <scope>IDENTIFICATION</scope>
</reference>
<dbReference type="Proteomes" id="UP000233020">
    <property type="component" value="Unplaced"/>
</dbReference>
<evidence type="ECO:0000256" key="6">
    <source>
        <dbReference type="ARBA" id="ARBA00022833"/>
    </source>
</evidence>
<dbReference type="GO" id="GO:0030154">
    <property type="term" value="P:cell differentiation"/>
    <property type="evidence" value="ECO:0007669"/>
    <property type="project" value="UniProtKB-KW"/>
</dbReference>
<feature type="region of interest" description="Disordered" evidence="13">
    <location>
        <begin position="247"/>
        <end position="307"/>
    </location>
</feature>
<feature type="domain" description="Myelin transcription factor 1" evidence="14">
    <location>
        <begin position="500"/>
        <end position="757"/>
    </location>
</feature>
<dbReference type="SUPFAM" id="SSF103637">
    <property type="entry name" value="CCHHC domain"/>
    <property type="match status" value="7"/>
</dbReference>
<evidence type="ECO:0000256" key="5">
    <source>
        <dbReference type="ARBA" id="ARBA00022771"/>
    </source>
</evidence>
<dbReference type="Gene3D" id="4.10.320.30">
    <property type="match status" value="7"/>
</dbReference>
<organism evidence="15 16">
    <name type="scientific">Aotus nancymaae</name>
    <name type="common">Ma's night monkey</name>
    <dbReference type="NCBI Taxonomy" id="37293"/>
    <lineage>
        <taxon>Eukaryota</taxon>
        <taxon>Metazoa</taxon>
        <taxon>Chordata</taxon>
        <taxon>Craniata</taxon>
        <taxon>Vertebrata</taxon>
        <taxon>Euteleostomi</taxon>
        <taxon>Mammalia</taxon>
        <taxon>Eutheria</taxon>
        <taxon>Euarchontoglires</taxon>
        <taxon>Primates</taxon>
        <taxon>Haplorrhini</taxon>
        <taxon>Platyrrhini</taxon>
        <taxon>Aotidae</taxon>
        <taxon>Aotus</taxon>
    </lineage>
</organism>
<evidence type="ECO:0000256" key="10">
    <source>
        <dbReference type="ARBA" id="ARBA00023242"/>
    </source>
</evidence>
<dbReference type="Ensembl" id="ENSANAT00000040181.1">
    <property type="protein sequence ID" value="ENSANAP00000022287.1"/>
    <property type="gene ID" value="ENSANAG00000028892.1"/>
</dbReference>
<keyword evidence="5 11" id="KW-0863">Zinc-finger</keyword>
<dbReference type="STRING" id="37293.ENSANAP00000022287"/>
<dbReference type="AlphaFoldDB" id="A0A2K5DN48"/>
<comment type="similarity">
    <text evidence="2">Belongs to the MYT1 family.</text>
</comment>
<feature type="compositionally biased region" description="Acidic residues" evidence="13">
    <location>
        <begin position="726"/>
        <end position="737"/>
    </location>
</feature>
<feature type="region of interest" description="Disordered" evidence="13">
    <location>
        <begin position="70"/>
        <end position="143"/>
    </location>
</feature>
<keyword evidence="12" id="KW-0175">Coiled coil</keyword>
<keyword evidence="10" id="KW-0539">Nucleus</keyword>
<evidence type="ECO:0000256" key="2">
    <source>
        <dbReference type="ARBA" id="ARBA00010194"/>
    </source>
</evidence>
<name>A0A2K5DN48_AOTNA</name>
<feature type="compositionally biased region" description="Basic and acidic residues" evidence="13">
    <location>
        <begin position="286"/>
        <end position="298"/>
    </location>
</feature>
<dbReference type="GO" id="GO:0005829">
    <property type="term" value="C:cytosol"/>
    <property type="evidence" value="ECO:0007669"/>
    <property type="project" value="Ensembl"/>
</dbReference>
<keyword evidence="7" id="KW-0805">Transcription regulation</keyword>
<feature type="compositionally biased region" description="Low complexity" evidence="13">
    <location>
        <begin position="649"/>
        <end position="690"/>
    </location>
</feature>
<dbReference type="InterPro" id="IPR013681">
    <property type="entry name" value="Myelin_TF"/>
</dbReference>
<feature type="region of interest" description="Disordered" evidence="13">
    <location>
        <begin position="457"/>
        <end position="480"/>
    </location>
</feature>
<feature type="region of interest" description="Disordered" evidence="13">
    <location>
        <begin position="546"/>
        <end position="580"/>
    </location>
</feature>
<feature type="coiled-coil region" evidence="12">
    <location>
        <begin position="964"/>
        <end position="1026"/>
    </location>
</feature>
<evidence type="ECO:0000256" key="1">
    <source>
        <dbReference type="ARBA" id="ARBA00004123"/>
    </source>
</evidence>
<evidence type="ECO:0000256" key="4">
    <source>
        <dbReference type="ARBA" id="ARBA00022737"/>
    </source>
</evidence>
<feature type="region of interest" description="Disordered" evidence="13">
    <location>
        <begin position="207"/>
        <end position="234"/>
    </location>
</feature>
<keyword evidence="6" id="KW-0862">Zinc</keyword>
<dbReference type="GO" id="GO:0008270">
    <property type="term" value="F:zinc ion binding"/>
    <property type="evidence" value="ECO:0007669"/>
    <property type="project" value="UniProtKB-KW"/>
</dbReference>
<evidence type="ECO:0000256" key="13">
    <source>
        <dbReference type="SAM" id="MobiDB-lite"/>
    </source>
</evidence>
<sequence length="1092" mass="118285">MGPRSEPHCLVISLSCPTPGCTGSGHVRGKYSRHRSLQSCPLAKKRKLEGAEAEHLVSKRKSHPLKLALDEGFGVDSDGSEDAEVKDASVSDESEGTLEGAEAETSGQEEIHRPEPAEGRSPVKSHFGSRPIRSPTGSSKGSYSGFQGIIAASLLNLGQVAEETLVEEDLGQAAKPGPGIVHLLQEATEGAASVEGEKPEDAEEVVEVASERSQDLCPQSLEDVASEESSKQKGILSIWRRKEEEEAAPDVIFQEDASHISAQKAPELRGPESPSPKPEFSVIVEVRSDDGKDEDTHSQKSTVTDESEMHDMMTRGNLGLLEQAIALKAEQVRTVCEPGCPPAERGQLGLGEPVKAAKPLDTVRKSFYSKDPPRAEKREIKCPTPGCDGTGHVTGLYPHHRSLSGCPHKDRIPPEILAMHENVLKCPTPGCTGQGHVNSNRNTHRSLSGCPIAAAEKLAKSHEKQQPQPGDPSKNSSNSDRILRPMCFVKQLEVPPYGSYRPNVAPTTPRANLAKELEKFSKVTFDYASFDAQVFGKRMLAPKIQTSETSPKAFQSKPFPKASSPRHSPSSSYVRSTSSSSAGFDYSHDAEAAHMAATAILNLSTRCWEMPENLSTKPQDLPSKSVDIEVDENGTLDLSMHKHRKRESAFPSSSSCSSSPSVKSPDASQRQSSTSAPSSSMTSPQSSQASRQDEWDRPLDYTKPSRPREEEPEESEPAAHSFASSEADDQEVSEENFEERKYPGEVTLTNFKLKFLSKDIKKELLTCPTPGCDGSGHITGNYASHRSLSGCPLADKSLRNLMAAHSADLKCPTPGCDGSGHITGNYASHRSLSGCPRAKKSGVKVAPTKDDKEDPELMKCPVPGCVGLGHISGKYASHRSASGCPLAARRQKEGSLNGSSFSWKSLKNEGPTCPTPGCDGSGHANGSFLTHRSLSGCPRATFAGKKGKLSGDEVLTPKFKTSDVLENDEEIKQLNQEIRDLNESNSEMEAAMVQLQSQISSMEKNLKNIEEENKLIEEQNEALFLELSGLSQALIQSLANIRLPHMEPICEQNFDAYVSILTDMYSNQECYQNPENKDLLESIKQAVRGIQV</sequence>
<dbReference type="GO" id="GO:0003677">
    <property type="term" value="F:DNA binding"/>
    <property type="evidence" value="ECO:0007669"/>
    <property type="project" value="UniProtKB-KW"/>
</dbReference>
<dbReference type="GO" id="GO:0007399">
    <property type="term" value="P:nervous system development"/>
    <property type="evidence" value="ECO:0007669"/>
    <property type="project" value="UniProtKB-KW"/>
</dbReference>
<dbReference type="GO" id="GO:0006355">
    <property type="term" value="P:regulation of DNA-templated transcription"/>
    <property type="evidence" value="ECO:0007669"/>
    <property type="project" value="InterPro"/>
</dbReference>
<keyword evidence="4" id="KW-0677">Repeat</keyword>
<feature type="compositionally biased region" description="Basic and acidic residues" evidence="13">
    <location>
        <begin position="691"/>
        <end position="700"/>
    </location>
</feature>
<dbReference type="GeneTree" id="ENSGT00940000156364"/>
<dbReference type="OMA" id="APDVIFE"/>
<keyword evidence="9" id="KW-0804">Transcription</keyword>
<dbReference type="PANTHER" id="PTHR10816">
    <property type="entry name" value="MYELIN TRANSCRIPTION FACTOR 1-RELATED"/>
    <property type="match status" value="1"/>
</dbReference>
<evidence type="ECO:0000259" key="14">
    <source>
        <dbReference type="Pfam" id="PF08474"/>
    </source>
</evidence>
<evidence type="ECO:0000256" key="12">
    <source>
        <dbReference type="SAM" id="Coils"/>
    </source>
</evidence>
<reference evidence="15" key="1">
    <citation type="submission" date="2025-08" db="UniProtKB">
        <authorList>
            <consortium name="Ensembl"/>
        </authorList>
    </citation>
    <scope>IDENTIFICATION</scope>
</reference>
<keyword evidence="16" id="KW-1185">Reference proteome</keyword>
<evidence type="ECO:0000256" key="7">
    <source>
        <dbReference type="ARBA" id="ARBA00023015"/>
    </source>
</evidence>